<dbReference type="Proteomes" id="UP000037558">
    <property type="component" value="Unassembled WGS sequence"/>
</dbReference>
<proteinExistence type="predicted"/>
<name>A0A0M0L539_9BACI</name>
<dbReference type="InterPro" id="IPR029068">
    <property type="entry name" value="Glyas_Bleomycin-R_OHBP_Dase"/>
</dbReference>
<dbReference type="Pfam" id="PF00903">
    <property type="entry name" value="Glyoxalase"/>
    <property type="match status" value="1"/>
</dbReference>
<evidence type="ECO:0000259" key="1">
    <source>
        <dbReference type="PROSITE" id="PS51819"/>
    </source>
</evidence>
<dbReference type="InterPro" id="IPR004360">
    <property type="entry name" value="Glyas_Fos-R_dOase_dom"/>
</dbReference>
<feature type="domain" description="VOC" evidence="1">
    <location>
        <begin position="10"/>
        <end position="126"/>
    </location>
</feature>
<dbReference type="EMBL" id="LILC01000013">
    <property type="protein sequence ID" value="KOO46191.1"/>
    <property type="molecule type" value="Genomic_DNA"/>
</dbReference>
<dbReference type="CDD" id="cd06587">
    <property type="entry name" value="VOC"/>
    <property type="match status" value="1"/>
</dbReference>
<organism evidence="2 3">
    <name type="scientific">Priestia koreensis</name>
    <dbReference type="NCBI Taxonomy" id="284581"/>
    <lineage>
        <taxon>Bacteria</taxon>
        <taxon>Bacillati</taxon>
        <taxon>Bacillota</taxon>
        <taxon>Bacilli</taxon>
        <taxon>Bacillales</taxon>
        <taxon>Bacillaceae</taxon>
        <taxon>Priestia</taxon>
    </lineage>
</organism>
<dbReference type="InterPro" id="IPR037523">
    <property type="entry name" value="VOC_core"/>
</dbReference>
<reference evidence="3" key="1">
    <citation type="submission" date="2015-08" db="EMBL/GenBank/DDBJ databases">
        <title>Fjat-14210 dsm16467.</title>
        <authorList>
            <person name="Liu B."/>
            <person name="Wang J."/>
            <person name="Zhu Y."/>
            <person name="Liu G."/>
            <person name="Chen Q."/>
            <person name="Chen Z."/>
            <person name="Lan J."/>
            <person name="Che J."/>
            <person name="Ge C."/>
            <person name="Shi H."/>
            <person name="Pan Z."/>
            <person name="Liu X."/>
        </authorList>
    </citation>
    <scope>NUCLEOTIDE SEQUENCE [LARGE SCALE GENOMIC DNA]</scope>
    <source>
        <strain evidence="3">DSM 16467</strain>
    </source>
</reference>
<comment type="caution">
    <text evidence="2">The sequence shown here is derived from an EMBL/GenBank/DDBJ whole genome shotgun (WGS) entry which is preliminary data.</text>
</comment>
<dbReference type="OrthoDB" id="2354281at2"/>
<dbReference type="STRING" id="284581.AMD01_10020"/>
<protein>
    <recommendedName>
        <fullName evidence="1">VOC domain-containing protein</fullName>
    </recommendedName>
</protein>
<dbReference type="PATRIC" id="fig|284581.3.peg.2084"/>
<dbReference type="SUPFAM" id="SSF54593">
    <property type="entry name" value="Glyoxalase/Bleomycin resistance protein/Dihydroxybiphenyl dioxygenase"/>
    <property type="match status" value="1"/>
</dbReference>
<sequence>MKQTLPVKNQMNGVFIHVTNLRASAEWYGNLLGLDIQLDQVSSPVYNLPVVGSTSLTLDDHTFDPHFIHTPSSNPIFNFYAPDIDEAYSYIKQHNIIVTREIERVEETAWFNIQDPDGNVMMICNC</sequence>
<evidence type="ECO:0000313" key="3">
    <source>
        <dbReference type="Proteomes" id="UP000037558"/>
    </source>
</evidence>
<gene>
    <name evidence="2" type="ORF">AMD01_10020</name>
</gene>
<evidence type="ECO:0000313" key="2">
    <source>
        <dbReference type="EMBL" id="KOO46191.1"/>
    </source>
</evidence>
<keyword evidence="3" id="KW-1185">Reference proteome</keyword>
<accession>A0A0M0L539</accession>
<dbReference type="PROSITE" id="PS51819">
    <property type="entry name" value="VOC"/>
    <property type="match status" value="1"/>
</dbReference>
<dbReference type="AlphaFoldDB" id="A0A0M0L539"/>
<dbReference type="Gene3D" id="3.10.180.10">
    <property type="entry name" value="2,3-Dihydroxybiphenyl 1,2-Dioxygenase, domain 1"/>
    <property type="match status" value="1"/>
</dbReference>
<dbReference type="RefSeq" id="WP_053401262.1">
    <property type="nucleotide sequence ID" value="NZ_LILC01000013.1"/>
</dbReference>